<gene>
    <name evidence="1" type="ORF">Q4521_21980</name>
</gene>
<reference evidence="1" key="1">
    <citation type="submission" date="2023-07" db="EMBL/GenBank/DDBJ databases">
        <title>Genome content predicts the carbon catabolic preferences of heterotrophic bacteria.</title>
        <authorList>
            <person name="Gralka M."/>
        </authorList>
    </citation>
    <scope>NUCLEOTIDE SEQUENCE</scope>
    <source>
        <strain evidence="1">I3M17_2</strain>
    </source>
</reference>
<sequence length="86" mass="10143">VETLFKEVEQLEQLTVERINLKEDFVTSALKQLTTNNTNKEWSFLEAHFKSFFNETTNIKKLRETVLQLAVQGKLTEDWRNSNPEL</sequence>
<dbReference type="EMBL" id="JAUOPB010000348">
    <property type="protein sequence ID" value="MDO6425163.1"/>
    <property type="molecule type" value="Genomic_DNA"/>
</dbReference>
<accession>A0AAW7XBY2</accession>
<protein>
    <submittedName>
        <fullName evidence="1">Uncharacterized protein</fullName>
    </submittedName>
</protein>
<organism evidence="1 2">
    <name type="scientific">Saccharophagus degradans</name>
    <dbReference type="NCBI Taxonomy" id="86304"/>
    <lineage>
        <taxon>Bacteria</taxon>
        <taxon>Pseudomonadati</taxon>
        <taxon>Pseudomonadota</taxon>
        <taxon>Gammaproteobacteria</taxon>
        <taxon>Cellvibrionales</taxon>
        <taxon>Cellvibrionaceae</taxon>
        <taxon>Saccharophagus</taxon>
    </lineage>
</organism>
<dbReference type="AlphaFoldDB" id="A0AAW7XBY2"/>
<feature type="non-terminal residue" evidence="1">
    <location>
        <position position="1"/>
    </location>
</feature>
<proteinExistence type="predicted"/>
<dbReference type="Proteomes" id="UP001169760">
    <property type="component" value="Unassembled WGS sequence"/>
</dbReference>
<feature type="non-terminal residue" evidence="1">
    <location>
        <position position="86"/>
    </location>
</feature>
<name>A0AAW7XBY2_9GAMM</name>
<evidence type="ECO:0000313" key="1">
    <source>
        <dbReference type="EMBL" id="MDO6425163.1"/>
    </source>
</evidence>
<comment type="caution">
    <text evidence="1">The sequence shown here is derived from an EMBL/GenBank/DDBJ whole genome shotgun (WGS) entry which is preliminary data.</text>
</comment>
<evidence type="ECO:0000313" key="2">
    <source>
        <dbReference type="Proteomes" id="UP001169760"/>
    </source>
</evidence>